<feature type="compositionally biased region" description="Low complexity" evidence="1">
    <location>
        <begin position="318"/>
        <end position="328"/>
    </location>
</feature>
<protein>
    <recommendedName>
        <fullName evidence="5">Cyclin</fullName>
    </recommendedName>
</protein>
<dbReference type="PANTHER" id="PTHR15615">
    <property type="match status" value="1"/>
</dbReference>
<dbReference type="GO" id="GO:0016538">
    <property type="term" value="F:cyclin-dependent protein serine/threonine kinase regulator activity"/>
    <property type="evidence" value="ECO:0007669"/>
    <property type="project" value="TreeGrafter"/>
</dbReference>
<keyword evidence="4" id="KW-1185">Reference proteome</keyword>
<dbReference type="GO" id="GO:0000307">
    <property type="term" value="C:cyclin-dependent protein kinase holoenzyme complex"/>
    <property type="evidence" value="ECO:0007669"/>
    <property type="project" value="TreeGrafter"/>
</dbReference>
<feature type="compositionally biased region" description="Polar residues" evidence="1">
    <location>
        <begin position="264"/>
        <end position="277"/>
    </location>
</feature>
<dbReference type="EMBL" id="FM992688">
    <property type="protein sequence ID" value="CAX44934.1"/>
    <property type="molecule type" value="Genomic_DNA"/>
</dbReference>
<dbReference type="GeneID" id="8044841"/>
<dbReference type="OrthoDB" id="1060854at2759"/>
<feature type="compositionally biased region" description="Polar residues" evidence="1">
    <location>
        <begin position="55"/>
        <end position="67"/>
    </location>
</feature>
<feature type="region of interest" description="Disordered" evidence="1">
    <location>
        <begin position="206"/>
        <end position="234"/>
    </location>
</feature>
<dbReference type="eggNOG" id="KOG1674">
    <property type="taxonomic scope" value="Eukaryota"/>
</dbReference>
<dbReference type="CDD" id="cd20558">
    <property type="entry name" value="CYCLIN_ScPCL7-like"/>
    <property type="match status" value="1"/>
</dbReference>
<feature type="region of interest" description="Disordered" evidence="1">
    <location>
        <begin position="652"/>
        <end position="675"/>
    </location>
</feature>
<feature type="region of interest" description="Disordered" evidence="1">
    <location>
        <begin position="55"/>
        <end position="79"/>
    </location>
</feature>
<name>B9W880_CANDC</name>
<feature type="compositionally biased region" description="Low complexity" evidence="1">
    <location>
        <begin position="662"/>
        <end position="675"/>
    </location>
</feature>
<proteinExistence type="predicted"/>
<dbReference type="Gene3D" id="1.10.472.10">
    <property type="entry name" value="Cyclin-like"/>
    <property type="match status" value="1"/>
</dbReference>
<sequence>MTSQYNGDTNSTTIDPNNRGGNSVIDQTNNLSSSTSSSLNQTHFYKPQVSNLTKNLMSSSGGQTTPVATNTNSNATSNQQNLFTSTPSSYTEPITNRILPNLKAGSTQMSNSFSGSFHQSHVHNDSINYIPSSHNTPTAVSSSYTSHHSYPASLSSVNNFISQPSQHNQHQQPISLSFKPPGVVPNSIPTTNVHSDTANRFSSVSSSGSSFTNSSFATSTQFHPPTSTAHPVHPGSLQQVQQQRFPNSFPNTTITHFPNPPNVQPSGLNQTQHQQPIVTDTSVPTSGSTTPVEKQIPRVKSAQSTPSLPHGNHHEQSARSSVSSQSFQTYVQPEPDHYMTYSEFLHNLSVKDSQDESVAYEEHLNIVEYPVNDLIVMLSCLLTKIIEANDKLHPNHFENTIAIRQRLKEEKRLKKLQRQSKLQSENDAYDEDDIDVDKNDRSFNGNNDEIDQDNDHDTNVENDENVDNVDGEDDDDDDDDEDDEMKNKYLANVLAFHGTNIPGISLQSYLGRVLKYCPVTNEVFLSLLVYFDRIAKKANNLNQKKKNSNSNGGSDNQSSEAEQLFVMDSYNIHRLIISGITVSSKFFSDIFYKNLRYAKVGGLPLEELNYLELQFLLLLDFKLMISVEDLQNYGDLLLRFWKREQIANELVPNNNETKEHQQAQAEAQAQTQTQS</sequence>
<dbReference type="Pfam" id="PF08613">
    <property type="entry name" value="Cyclin"/>
    <property type="match status" value="1"/>
</dbReference>
<dbReference type="AlphaFoldDB" id="B9W880"/>
<evidence type="ECO:0000313" key="2">
    <source>
        <dbReference type="CGD" id="CAL0000168717"/>
    </source>
</evidence>
<dbReference type="VEuPathDB" id="FungiDB:CD36_06410"/>
<dbReference type="CGD" id="CAL0000168717">
    <property type="gene designation" value="Cd36_06410"/>
</dbReference>
<dbReference type="GO" id="GO:0005634">
    <property type="term" value="C:nucleus"/>
    <property type="evidence" value="ECO:0007669"/>
    <property type="project" value="TreeGrafter"/>
</dbReference>
<feature type="compositionally biased region" description="Polar residues" evidence="1">
    <location>
        <begin position="247"/>
        <end position="256"/>
    </location>
</feature>
<dbReference type="InterPro" id="IPR013922">
    <property type="entry name" value="Cyclin_PHO80-like"/>
</dbReference>
<accession>B9W880</accession>
<gene>
    <name evidence="2" type="ordered locus">Cd36_06410</name>
    <name evidence="3" type="ORF">CD36_06410</name>
</gene>
<dbReference type="Proteomes" id="UP000002605">
    <property type="component" value="Chromosome 1"/>
</dbReference>
<feature type="region of interest" description="Disordered" evidence="1">
    <location>
        <begin position="1"/>
        <end position="41"/>
    </location>
</feature>
<evidence type="ECO:0000313" key="4">
    <source>
        <dbReference type="Proteomes" id="UP000002605"/>
    </source>
</evidence>
<reference evidence="3 4" key="1">
    <citation type="journal article" date="2009" name="Genome Res.">
        <title>Comparative genomics of the fungal pathogens Candida dubliniensis and Candida albicans.</title>
        <authorList>
            <person name="Jackson A.P."/>
            <person name="Gamble J.A."/>
            <person name="Yeomans T."/>
            <person name="Moran G.P."/>
            <person name="Saunders D."/>
            <person name="Harris D."/>
            <person name="Aslett M."/>
            <person name="Barrell J.F."/>
            <person name="Butler G."/>
            <person name="Citiulo F."/>
            <person name="Coleman D.C."/>
            <person name="de Groot P.W.J."/>
            <person name="Goodwin T.J."/>
            <person name="Quail M.A."/>
            <person name="McQuillan J."/>
            <person name="Munro C.A."/>
            <person name="Pain A."/>
            <person name="Poulter R.T."/>
            <person name="Rajandream M.A."/>
            <person name="Renauld H."/>
            <person name="Spiering M.J."/>
            <person name="Tivey A."/>
            <person name="Gow N.A.R."/>
            <person name="Barrell B."/>
            <person name="Sullivan D.J."/>
            <person name="Berriman M."/>
        </authorList>
    </citation>
    <scope>NUCLEOTIDE SEQUENCE [LARGE SCALE GENOMIC DNA]</scope>
    <source>
        <strain evidence="4">CD36 / ATCC MYA-646 / CBS 7987 / NCPF 3949 / NRRL Y-17841</strain>
    </source>
</reference>
<dbReference type="HOGENOM" id="CLU_017199_0_0_1"/>
<feature type="region of interest" description="Disordered" evidence="1">
    <location>
        <begin position="247"/>
        <end position="329"/>
    </location>
</feature>
<feature type="compositionally biased region" description="Low complexity" evidence="1">
    <location>
        <begin position="27"/>
        <end position="41"/>
    </location>
</feature>
<dbReference type="KEGG" id="cdu:CD36_06410"/>
<dbReference type="GO" id="GO:0019901">
    <property type="term" value="F:protein kinase binding"/>
    <property type="evidence" value="ECO:0007669"/>
    <property type="project" value="InterPro"/>
</dbReference>
<feature type="compositionally biased region" description="Acidic residues" evidence="1">
    <location>
        <begin position="460"/>
        <end position="483"/>
    </location>
</feature>
<evidence type="ECO:0008006" key="5">
    <source>
        <dbReference type="Google" id="ProtNLM"/>
    </source>
</evidence>
<dbReference type="PANTHER" id="PTHR15615:SF94">
    <property type="entry name" value="PHO85 CYCLIN-6-RELATED"/>
    <property type="match status" value="1"/>
</dbReference>
<feature type="compositionally biased region" description="Polar residues" evidence="1">
    <location>
        <begin position="1"/>
        <end position="26"/>
    </location>
</feature>
<feature type="compositionally biased region" description="Low complexity" evidence="1">
    <location>
        <begin position="278"/>
        <end position="292"/>
    </location>
</feature>
<feature type="compositionally biased region" description="Low complexity" evidence="1">
    <location>
        <begin position="68"/>
        <end position="79"/>
    </location>
</feature>
<feature type="compositionally biased region" description="Low complexity" evidence="1">
    <location>
        <begin position="206"/>
        <end position="220"/>
    </location>
</feature>
<evidence type="ECO:0000256" key="1">
    <source>
        <dbReference type="SAM" id="MobiDB-lite"/>
    </source>
</evidence>
<organism evidence="3 4">
    <name type="scientific">Candida dubliniensis (strain CD36 / ATCC MYA-646 / CBS 7987 / NCPF 3949 / NRRL Y-17841)</name>
    <name type="common">Yeast</name>
    <dbReference type="NCBI Taxonomy" id="573826"/>
    <lineage>
        <taxon>Eukaryota</taxon>
        <taxon>Fungi</taxon>
        <taxon>Dikarya</taxon>
        <taxon>Ascomycota</taxon>
        <taxon>Saccharomycotina</taxon>
        <taxon>Pichiomycetes</taxon>
        <taxon>Debaryomycetaceae</taxon>
        <taxon>Candida/Lodderomyces clade</taxon>
        <taxon>Candida</taxon>
    </lineage>
</organism>
<dbReference type="RefSeq" id="XP_002417301.1">
    <property type="nucleotide sequence ID" value="XM_002417256.1"/>
</dbReference>
<evidence type="ECO:0000313" key="3">
    <source>
        <dbReference type="EMBL" id="CAX44934.1"/>
    </source>
</evidence>
<feature type="region of interest" description="Disordered" evidence="1">
    <location>
        <begin position="414"/>
        <end position="483"/>
    </location>
</feature>